<dbReference type="GO" id="GO:0009851">
    <property type="term" value="P:auxin biosynthetic process"/>
    <property type="evidence" value="ECO:0007669"/>
    <property type="project" value="UniProtKB-KW"/>
</dbReference>
<feature type="domain" description="Amine oxidase" evidence="7">
    <location>
        <begin position="14"/>
        <end position="448"/>
    </location>
</feature>
<sequence length="454" mass="50568">MNAKSKIIVIGAGLAGLVLAYRLKQQGKNVTVYEARPRVGGRVQTVLVQNRQGGFSHAELGAQNIMDGGVATNILSLIKELNLELNEDAIPFEGVYYDGEILHQRNALISQILTKHDKPHLTIPQIAANCQNMQEVLTRLQLTPAQEGFLSFLLNGYEGIDPSLLSTNPHNLNTLIHMLSGGLSQVHQVAKSKAVIHRVSLKEGNAKLPQCLADRMGQSIHLNKALSDVQYTHDKKIVLTFKDGSNTQCDSLVLAIPCTVYRDIAFAPEIIASDRLNRIRGMHYGTTTKVLMPIQYPPGTGHWAASPKMGAFFNDDQKLLNLYFTHDDGKILFSERTFQQTHQLLRKAFPSASFNELPFIEVNDLHYVQYSEPAAKSWKKDPYAQGSYSGFDITLENEIDKRVDYNGTIFKPLFAPIEDKIYFIGEHATILDEIGTMEAAVESAERLAKMLSDY</sequence>
<keyword evidence="5" id="KW-0073">Auxin biosynthesis</keyword>
<evidence type="ECO:0000256" key="2">
    <source>
        <dbReference type="ARBA" id="ARBA00005833"/>
    </source>
</evidence>
<dbReference type="EC" id="1.13.12.3" evidence="3"/>
<accession>A0A0Q9YIN7</accession>
<dbReference type="AlphaFoldDB" id="A0A0Q9YIN7"/>
<dbReference type="STRING" id="295108.HT99x_02456"/>
<reference evidence="9" key="2">
    <citation type="journal article" date="2016" name="Genome Announc.">
        <title>Draft Genome Sequences of Two Novel Amoeba-Resistant Intranuclear Bacteria, 'Candidatus Berkiella cookevillensis' and 'Candidatus Berkiella aquae'.</title>
        <authorList>
            <person name="Mehari Y.T."/>
            <person name="Arivett B.A."/>
            <person name="Farone A.L."/>
            <person name="Gunderson J.H."/>
            <person name="Farone M.B."/>
        </authorList>
    </citation>
    <scope>NUCLEOTIDE SEQUENCE</scope>
    <source>
        <strain evidence="9">HT99</strain>
    </source>
</reference>
<dbReference type="RefSeq" id="WP_075067065.1">
    <property type="nucleotide sequence ID" value="NZ_LKAJ02000001.1"/>
</dbReference>
<organism evidence="8">
    <name type="scientific">Candidatus Berkiella aquae</name>
    <dbReference type="NCBI Taxonomy" id="295108"/>
    <lineage>
        <taxon>Bacteria</taxon>
        <taxon>Pseudomonadati</taxon>
        <taxon>Pseudomonadota</taxon>
        <taxon>Gammaproteobacteria</taxon>
        <taxon>Candidatus Berkiellales</taxon>
        <taxon>Candidatus Berkiellaceae</taxon>
        <taxon>Candidatus Berkiella</taxon>
    </lineage>
</organism>
<comment type="pathway">
    <text evidence="1">Plant hormone metabolism; auxin biosynthesis.</text>
</comment>
<dbReference type="InterPro" id="IPR050281">
    <property type="entry name" value="Flavin_monoamine_oxidase"/>
</dbReference>
<evidence type="ECO:0000313" key="8">
    <source>
        <dbReference type="EMBL" id="KRG20525.1"/>
    </source>
</evidence>
<dbReference type="OrthoDB" id="109585at2"/>
<proteinExistence type="inferred from homology"/>
<dbReference type="Pfam" id="PF01593">
    <property type="entry name" value="Amino_oxidase"/>
    <property type="match status" value="1"/>
</dbReference>
<protein>
    <recommendedName>
        <fullName evidence="4">Tryptophan 2-monooxygenase</fullName>
        <ecNumber evidence="3">1.13.12.3</ecNumber>
    </recommendedName>
</protein>
<dbReference type="PANTHER" id="PTHR10742">
    <property type="entry name" value="FLAVIN MONOAMINE OXIDASE"/>
    <property type="match status" value="1"/>
</dbReference>
<dbReference type="GO" id="GO:0050361">
    <property type="term" value="F:tryptophan 2-monooxygenase activity"/>
    <property type="evidence" value="ECO:0007669"/>
    <property type="project" value="UniProtKB-EC"/>
</dbReference>
<reference evidence="8" key="1">
    <citation type="submission" date="2015-09" db="EMBL/GenBank/DDBJ databases">
        <title>Draft Genome Sequences of Two Novel Amoeba-resistant Intranuclear Bacteria, Candidatus Berkiella cookevillensis and Candidatus Berkiella aquae.</title>
        <authorList>
            <person name="Mehari Y.T."/>
            <person name="Arivett B.A."/>
            <person name="Farone A.L."/>
            <person name="Gunderson J.H."/>
            <person name="Farone M.B."/>
        </authorList>
    </citation>
    <scope>NUCLEOTIDE SEQUENCE [LARGE SCALE GENOMIC DNA]</scope>
    <source>
        <strain evidence="8">HT99</strain>
    </source>
</reference>
<evidence type="ECO:0000259" key="7">
    <source>
        <dbReference type="Pfam" id="PF01593"/>
    </source>
</evidence>
<evidence type="ECO:0000256" key="1">
    <source>
        <dbReference type="ARBA" id="ARBA00004814"/>
    </source>
</evidence>
<comment type="caution">
    <text evidence="8">The sequence shown here is derived from an EMBL/GenBank/DDBJ whole genome shotgun (WGS) entry which is preliminary data.</text>
</comment>
<evidence type="ECO:0000256" key="3">
    <source>
        <dbReference type="ARBA" id="ARBA00012535"/>
    </source>
</evidence>
<dbReference type="Gene3D" id="3.50.50.60">
    <property type="entry name" value="FAD/NAD(P)-binding domain"/>
    <property type="match status" value="1"/>
</dbReference>
<keyword evidence="10" id="KW-1185">Reference proteome</keyword>
<dbReference type="EMBL" id="LKAJ02000001">
    <property type="protein sequence ID" value="MCS5712182.1"/>
    <property type="molecule type" value="Genomic_DNA"/>
</dbReference>
<dbReference type="PANTHER" id="PTHR10742:SF410">
    <property type="entry name" value="LYSINE-SPECIFIC HISTONE DEMETHYLASE 2"/>
    <property type="match status" value="1"/>
</dbReference>
<evidence type="ECO:0000256" key="5">
    <source>
        <dbReference type="ARBA" id="ARBA00023070"/>
    </source>
</evidence>
<dbReference type="SUPFAM" id="SSF51905">
    <property type="entry name" value="FAD/NAD(P)-binding domain"/>
    <property type="match status" value="1"/>
</dbReference>
<evidence type="ECO:0000256" key="6">
    <source>
        <dbReference type="ARBA" id="ARBA00047321"/>
    </source>
</evidence>
<dbReference type="InterPro" id="IPR002937">
    <property type="entry name" value="Amino_oxidase"/>
</dbReference>
<comment type="similarity">
    <text evidence="2">Belongs to the tryptophan 2-monooxygenase family.</text>
</comment>
<dbReference type="InterPro" id="IPR036188">
    <property type="entry name" value="FAD/NAD-bd_sf"/>
</dbReference>
<name>A0A0Q9YIN7_9GAMM</name>
<evidence type="ECO:0000313" key="9">
    <source>
        <dbReference type="EMBL" id="MCS5712182.1"/>
    </source>
</evidence>
<dbReference type="EMBL" id="LKAJ01000011">
    <property type="protein sequence ID" value="KRG20525.1"/>
    <property type="molecule type" value="Genomic_DNA"/>
</dbReference>
<comment type="catalytic activity">
    <reaction evidence="6">
        <text>L-tryptophan + O2 = indole-3-acetamide + CO2 + H2O</text>
        <dbReference type="Rhea" id="RHEA:16165"/>
        <dbReference type="ChEBI" id="CHEBI:15377"/>
        <dbReference type="ChEBI" id="CHEBI:15379"/>
        <dbReference type="ChEBI" id="CHEBI:16031"/>
        <dbReference type="ChEBI" id="CHEBI:16526"/>
        <dbReference type="ChEBI" id="CHEBI:57912"/>
        <dbReference type="EC" id="1.13.12.3"/>
    </reaction>
</comment>
<keyword evidence="8" id="KW-0560">Oxidoreductase</keyword>
<dbReference type="PRINTS" id="PR00419">
    <property type="entry name" value="ADXRDTASE"/>
</dbReference>
<dbReference type="Proteomes" id="UP000051497">
    <property type="component" value="Unassembled WGS sequence"/>
</dbReference>
<evidence type="ECO:0000313" key="10">
    <source>
        <dbReference type="Proteomes" id="UP000051497"/>
    </source>
</evidence>
<reference evidence="9" key="3">
    <citation type="submission" date="2021-06" db="EMBL/GenBank/DDBJ databases">
        <title>Genomic Description and Analysis of Intracellular Bacteria, Candidatus Berkiella cookevillensis and Candidatus Berkiella aquae.</title>
        <authorList>
            <person name="Kidane D.T."/>
            <person name="Mehari Y.T."/>
            <person name="Rice F.C."/>
            <person name="Arivett B.A."/>
            <person name="Farone A.L."/>
            <person name="Berk S.G."/>
            <person name="Farone M.B."/>
        </authorList>
    </citation>
    <scope>NUCLEOTIDE SEQUENCE</scope>
    <source>
        <strain evidence="9">HT99</strain>
    </source>
</reference>
<evidence type="ECO:0000256" key="4">
    <source>
        <dbReference type="ARBA" id="ARBA00017871"/>
    </source>
</evidence>
<gene>
    <name evidence="9" type="ORF">HT99x_012125</name>
    <name evidence="8" type="ORF">HT99x_02456</name>
</gene>